<gene>
    <name evidence="1" type="ORF">OC25_18845</name>
</gene>
<accession>A0A0C1FVV6</accession>
<dbReference type="Gene3D" id="3.90.1140.10">
    <property type="entry name" value="Cyclic phosphodiesterase"/>
    <property type="match status" value="1"/>
</dbReference>
<dbReference type="Proteomes" id="UP000031246">
    <property type="component" value="Unassembled WGS sequence"/>
</dbReference>
<keyword evidence="2" id="KW-1185">Reference proteome</keyword>
<dbReference type="OrthoDB" id="980044at2"/>
<protein>
    <recommendedName>
        <fullName evidence="3">2'-5' RNA ligase</fullName>
    </recommendedName>
</protein>
<evidence type="ECO:0000313" key="2">
    <source>
        <dbReference type="Proteomes" id="UP000031246"/>
    </source>
</evidence>
<proteinExistence type="predicted"/>
<reference evidence="1 2" key="1">
    <citation type="submission" date="2014-10" db="EMBL/GenBank/DDBJ databases">
        <title>Pedobacter Kyungheensis.</title>
        <authorList>
            <person name="Anderson B.M."/>
            <person name="Newman J.D."/>
        </authorList>
    </citation>
    <scope>NUCLEOTIDE SEQUENCE [LARGE SCALE GENOMIC DNA]</scope>
    <source>
        <strain evidence="1 2">KACC 16221</strain>
    </source>
</reference>
<name>A0A0C1FVV6_9SPHI</name>
<organism evidence="1 2">
    <name type="scientific">Pedobacter kyungheensis</name>
    <dbReference type="NCBI Taxonomy" id="1069985"/>
    <lineage>
        <taxon>Bacteria</taxon>
        <taxon>Pseudomonadati</taxon>
        <taxon>Bacteroidota</taxon>
        <taxon>Sphingobacteriia</taxon>
        <taxon>Sphingobacteriales</taxon>
        <taxon>Sphingobacteriaceae</taxon>
        <taxon>Pedobacter</taxon>
    </lineage>
</organism>
<dbReference type="EMBL" id="JSYN01000024">
    <property type="protein sequence ID" value="KIA92004.1"/>
    <property type="molecule type" value="Genomic_DNA"/>
</dbReference>
<evidence type="ECO:0000313" key="1">
    <source>
        <dbReference type="EMBL" id="KIA92004.1"/>
    </source>
</evidence>
<comment type="caution">
    <text evidence="1">The sequence shown here is derived from an EMBL/GenBank/DDBJ whole genome shotgun (WGS) entry which is preliminary data.</text>
</comment>
<sequence length="192" mass="21968">MNSAKIRKEYSLVLHPSIEIIDKVAALKAKLTTKIRKYASRDSVAHVTIIKFLASQKELIIIEKKIEMFCNSQKQQKVIFNRLISSKKSRTIFVIPDESSKTYLKNLLDDFQKRLKTRCTKSGGEAHISIGRKLSSTQIDLAQNLFGPVTLKFNCDTVAIRRFSKNAGQFEVIKTFKFLENSLIDSQYSLFD</sequence>
<dbReference type="RefSeq" id="WP_039479296.1">
    <property type="nucleotide sequence ID" value="NZ_JSYN01000024.1"/>
</dbReference>
<dbReference type="AlphaFoldDB" id="A0A0C1FVV6"/>
<evidence type="ECO:0008006" key="3">
    <source>
        <dbReference type="Google" id="ProtNLM"/>
    </source>
</evidence>